<gene>
    <name evidence="10" type="ORF">KGD82_11940</name>
</gene>
<keyword evidence="11" id="KW-1185">Reference proteome</keyword>
<reference evidence="10" key="1">
    <citation type="submission" date="2021-05" db="EMBL/GenBank/DDBJ databases">
        <authorList>
            <person name="Kaiqin L."/>
            <person name="Jian G."/>
        </authorList>
    </citation>
    <scope>NUCLEOTIDE SEQUENCE</scope>
    <source>
        <strain evidence="10">HDS5</strain>
    </source>
</reference>
<dbReference type="PROSITE" id="PS50928">
    <property type="entry name" value="ABC_TM1"/>
    <property type="match status" value="1"/>
</dbReference>
<keyword evidence="2 7" id="KW-0813">Transport</keyword>
<dbReference type="KEGG" id="nec:KGD82_11940"/>
<feature type="domain" description="ABC transmembrane type-1" evidence="9">
    <location>
        <begin position="103"/>
        <end position="321"/>
    </location>
</feature>
<feature type="transmembrane region" description="Helical" evidence="7">
    <location>
        <begin position="270"/>
        <end position="292"/>
    </location>
</feature>
<keyword evidence="3" id="KW-1003">Cell membrane</keyword>
<dbReference type="SUPFAM" id="SSF161098">
    <property type="entry name" value="MetI-like"/>
    <property type="match status" value="1"/>
</dbReference>
<keyword evidence="4 7" id="KW-0812">Transmembrane</keyword>
<dbReference type="GO" id="GO:0055085">
    <property type="term" value="P:transmembrane transport"/>
    <property type="evidence" value="ECO:0007669"/>
    <property type="project" value="InterPro"/>
</dbReference>
<evidence type="ECO:0000256" key="1">
    <source>
        <dbReference type="ARBA" id="ARBA00004651"/>
    </source>
</evidence>
<dbReference type="EMBL" id="CP074402">
    <property type="protein sequence ID" value="QVJ02860.1"/>
    <property type="molecule type" value="Genomic_DNA"/>
</dbReference>
<dbReference type="InterPro" id="IPR050809">
    <property type="entry name" value="UgpAE/MalFG_permease"/>
</dbReference>
<evidence type="ECO:0000256" key="2">
    <source>
        <dbReference type="ARBA" id="ARBA00022448"/>
    </source>
</evidence>
<protein>
    <submittedName>
        <fullName evidence="10">Sugar ABC transporter permease</fullName>
    </submittedName>
</protein>
<dbReference type="AlphaFoldDB" id="A0A975LC13"/>
<evidence type="ECO:0000256" key="5">
    <source>
        <dbReference type="ARBA" id="ARBA00022989"/>
    </source>
</evidence>
<evidence type="ECO:0000313" key="11">
    <source>
        <dbReference type="Proteomes" id="UP000682416"/>
    </source>
</evidence>
<feature type="transmembrane region" description="Helical" evidence="7">
    <location>
        <begin position="106"/>
        <end position="128"/>
    </location>
</feature>
<dbReference type="InterPro" id="IPR035906">
    <property type="entry name" value="MetI-like_sf"/>
</dbReference>
<dbReference type="Gene3D" id="1.10.3720.10">
    <property type="entry name" value="MetI-like"/>
    <property type="match status" value="1"/>
</dbReference>
<keyword evidence="5 7" id="KW-1133">Transmembrane helix</keyword>
<dbReference type="InterPro" id="IPR000515">
    <property type="entry name" value="MetI-like"/>
</dbReference>
<comment type="subcellular location">
    <subcellularLocation>
        <location evidence="1 7">Cell membrane</location>
        <topology evidence="1 7">Multi-pass membrane protein</topology>
    </subcellularLocation>
</comment>
<feature type="region of interest" description="Disordered" evidence="8">
    <location>
        <begin position="1"/>
        <end position="30"/>
    </location>
</feature>
<dbReference type="CDD" id="cd06261">
    <property type="entry name" value="TM_PBP2"/>
    <property type="match status" value="1"/>
</dbReference>
<feature type="transmembrane region" description="Helical" evidence="7">
    <location>
        <begin position="41"/>
        <end position="64"/>
    </location>
</feature>
<evidence type="ECO:0000256" key="6">
    <source>
        <dbReference type="ARBA" id="ARBA00023136"/>
    </source>
</evidence>
<feature type="transmembrane region" description="Helical" evidence="7">
    <location>
        <begin position="194"/>
        <end position="217"/>
    </location>
</feature>
<keyword evidence="6 7" id="KW-0472">Membrane</keyword>
<dbReference type="Pfam" id="PF00528">
    <property type="entry name" value="BPD_transp_1"/>
    <property type="match status" value="1"/>
</dbReference>
<evidence type="ECO:0000256" key="8">
    <source>
        <dbReference type="SAM" id="MobiDB-lite"/>
    </source>
</evidence>
<feature type="transmembrane region" description="Helical" evidence="7">
    <location>
        <begin position="140"/>
        <end position="160"/>
    </location>
</feature>
<evidence type="ECO:0000259" key="9">
    <source>
        <dbReference type="PROSITE" id="PS50928"/>
    </source>
</evidence>
<comment type="similarity">
    <text evidence="7">Belongs to the binding-protein-dependent transport system permease family.</text>
</comment>
<evidence type="ECO:0000256" key="7">
    <source>
        <dbReference type="RuleBase" id="RU363032"/>
    </source>
</evidence>
<feature type="transmembrane region" description="Helical" evidence="7">
    <location>
        <begin position="304"/>
        <end position="322"/>
    </location>
</feature>
<organism evidence="10 11">
    <name type="scientific">Nocardiopsis eucommiae</name>
    <dbReference type="NCBI Taxonomy" id="2831970"/>
    <lineage>
        <taxon>Bacteria</taxon>
        <taxon>Bacillati</taxon>
        <taxon>Actinomycetota</taxon>
        <taxon>Actinomycetes</taxon>
        <taxon>Streptosporangiales</taxon>
        <taxon>Nocardiopsidaceae</taxon>
        <taxon>Nocardiopsis</taxon>
    </lineage>
</organism>
<evidence type="ECO:0000313" key="10">
    <source>
        <dbReference type="EMBL" id="QVJ02860.1"/>
    </source>
</evidence>
<dbReference type="PANTHER" id="PTHR43227">
    <property type="entry name" value="BLL4140 PROTEIN"/>
    <property type="match status" value="1"/>
</dbReference>
<accession>A0A975LC13</accession>
<name>A0A975LC13_9ACTN</name>
<dbReference type="Proteomes" id="UP000682416">
    <property type="component" value="Chromosome"/>
</dbReference>
<proteinExistence type="inferred from homology"/>
<evidence type="ECO:0000256" key="4">
    <source>
        <dbReference type="ARBA" id="ARBA00022692"/>
    </source>
</evidence>
<dbReference type="PANTHER" id="PTHR43227:SF8">
    <property type="entry name" value="DIACETYLCHITOBIOSE UPTAKE SYSTEM PERMEASE PROTEIN DASB"/>
    <property type="match status" value="1"/>
</dbReference>
<dbReference type="GO" id="GO:0005886">
    <property type="term" value="C:plasma membrane"/>
    <property type="evidence" value="ECO:0007669"/>
    <property type="project" value="UniProtKB-SubCell"/>
</dbReference>
<evidence type="ECO:0000256" key="3">
    <source>
        <dbReference type="ARBA" id="ARBA00022475"/>
    </source>
</evidence>
<sequence>MSASTDSGAAAHGGPGHPKRPVTGPRARPGRFRRAATRARTWLPGLLLVSPSILLIGVFVYGMIGWNTQLALSDKHAPIQDGSFVGLTNFVQLWQEARWPAAVTNAVVFTVVFVGGALFLGWLLGLLLDKGIRGEAVFRTLFLAPMAVSFIATGVVWRWLMNPAPAERATGLNALFVHLNLDFLVNDWWTAPDLGMAAMALPAVWQLAGYVMALFLAGFRGVPEELREAARVDGCSEWGVYWRVVMPQLRPVTLSAVIILGHMSLKVFDLIIAVAGQQIVADVPAVYMWAMVFEVRDPAKGATIASYLLLAVAVFVIPYLVWTVRKERSEGR</sequence>